<accession>E0ICF7</accession>
<dbReference type="InterPro" id="IPR036638">
    <property type="entry name" value="HLH_DNA-bd_sf"/>
</dbReference>
<dbReference type="STRING" id="717606.PaecuDRAFT_3346"/>
<evidence type="ECO:0000313" key="2">
    <source>
        <dbReference type="Proteomes" id="UP000005387"/>
    </source>
</evidence>
<gene>
    <name evidence="1" type="ORF">PaecuDRAFT_3346</name>
</gene>
<dbReference type="GO" id="GO:0043937">
    <property type="term" value="P:regulation of sporulation"/>
    <property type="evidence" value="ECO:0007669"/>
    <property type="project" value="InterPro"/>
</dbReference>
<dbReference type="OrthoDB" id="2639794at2"/>
<reference evidence="1 2" key="1">
    <citation type="submission" date="2010-07" db="EMBL/GenBank/DDBJ databases">
        <title>The draft genome of Paenibacillus curdlanolyticus YK9.</title>
        <authorList>
            <consortium name="US DOE Joint Genome Institute (JGI-PGF)"/>
            <person name="Lucas S."/>
            <person name="Copeland A."/>
            <person name="Lapidus A."/>
            <person name="Cheng J.-F."/>
            <person name="Bruce D."/>
            <person name="Goodwin L."/>
            <person name="Pitluck S."/>
            <person name="Land M.L."/>
            <person name="Hauser L."/>
            <person name="Chang Y.-J."/>
            <person name="Jeffries C."/>
            <person name="Anderson I.J."/>
            <person name="Johnson E."/>
            <person name="Loganathan U."/>
            <person name="Mulhopadhyay B."/>
            <person name="Kyrpides N."/>
            <person name="Woyke T.J."/>
        </authorList>
    </citation>
    <scope>NUCLEOTIDE SEQUENCE [LARGE SCALE GENOMIC DNA]</scope>
    <source>
        <strain evidence="1 2">YK9</strain>
    </source>
</reference>
<keyword evidence="2" id="KW-1185">Reference proteome</keyword>
<dbReference type="SUPFAM" id="SSF140500">
    <property type="entry name" value="BAS1536-like"/>
    <property type="match status" value="1"/>
</dbReference>
<proteinExistence type="predicted"/>
<sequence length="63" mass="7387">MENQLLERVEKLRGIMVDAVLSRQTFQHREVLHLSQMLDTLIVQAQNEQHRTRVLMKASTEEG</sequence>
<dbReference type="Pfam" id="PF09388">
    <property type="entry name" value="SpoOE-like"/>
    <property type="match status" value="1"/>
</dbReference>
<dbReference type="Proteomes" id="UP000005387">
    <property type="component" value="Unassembled WGS sequence"/>
</dbReference>
<dbReference type="AlphaFoldDB" id="E0ICF7"/>
<dbReference type="GO" id="GO:0046983">
    <property type="term" value="F:protein dimerization activity"/>
    <property type="evidence" value="ECO:0007669"/>
    <property type="project" value="InterPro"/>
</dbReference>
<organism evidence="1 2">
    <name type="scientific">Paenibacillus curdlanolyticus YK9</name>
    <dbReference type="NCBI Taxonomy" id="717606"/>
    <lineage>
        <taxon>Bacteria</taxon>
        <taxon>Bacillati</taxon>
        <taxon>Bacillota</taxon>
        <taxon>Bacilli</taxon>
        <taxon>Bacillales</taxon>
        <taxon>Paenibacillaceae</taxon>
        <taxon>Paenibacillus</taxon>
    </lineage>
</organism>
<protein>
    <submittedName>
        <fullName evidence="1">Sporulation stage 0, Spo0E-like regulatory phosphatase</fullName>
    </submittedName>
</protein>
<dbReference type="InterPro" id="IPR018540">
    <property type="entry name" value="Spo0E-like"/>
</dbReference>
<name>E0ICF7_9BACL</name>
<dbReference type="InterPro" id="IPR037208">
    <property type="entry name" value="Spo0E-like_sf"/>
</dbReference>
<dbReference type="RefSeq" id="WP_006039334.1">
    <property type="nucleotide sequence ID" value="NZ_AEDD01000009.1"/>
</dbReference>
<dbReference type="Gene3D" id="4.10.280.10">
    <property type="entry name" value="Helix-loop-helix DNA-binding domain"/>
    <property type="match status" value="1"/>
</dbReference>
<dbReference type="EMBL" id="AEDD01000009">
    <property type="protein sequence ID" value="EFM09843.1"/>
    <property type="molecule type" value="Genomic_DNA"/>
</dbReference>
<evidence type="ECO:0000313" key="1">
    <source>
        <dbReference type="EMBL" id="EFM09843.1"/>
    </source>
</evidence>